<gene>
    <name evidence="1" type="ORF">ABZ568_37275</name>
</gene>
<dbReference type="EMBL" id="JBEYBN010000089">
    <property type="protein sequence ID" value="MEU2271988.1"/>
    <property type="molecule type" value="Genomic_DNA"/>
</dbReference>
<name>A0ABV2Y6W8_9ACTN</name>
<dbReference type="RefSeq" id="WP_037766370.1">
    <property type="nucleotide sequence ID" value="NZ_JBEYBN010000089.1"/>
</dbReference>
<evidence type="ECO:0000313" key="2">
    <source>
        <dbReference type="Proteomes" id="UP001550603"/>
    </source>
</evidence>
<evidence type="ECO:0000313" key="1">
    <source>
        <dbReference type="EMBL" id="MEU2271988.1"/>
    </source>
</evidence>
<protein>
    <submittedName>
        <fullName evidence="1">Uncharacterized protein</fullName>
    </submittedName>
</protein>
<organism evidence="1 2">
    <name type="scientific">Streptomyces olindensis</name>
    <dbReference type="NCBI Taxonomy" id="358823"/>
    <lineage>
        <taxon>Bacteria</taxon>
        <taxon>Bacillati</taxon>
        <taxon>Actinomycetota</taxon>
        <taxon>Actinomycetes</taxon>
        <taxon>Kitasatosporales</taxon>
        <taxon>Streptomycetaceae</taxon>
        <taxon>Streptomyces</taxon>
    </lineage>
</organism>
<sequence length="69" mass="7549">MDSKVAAVVKGFIALTPVQRDEFVRLANEYTNGGQFTRDRIVRESIRDFGGITKVDLGPTSQGCPCCGR</sequence>
<accession>A0ABV2Y6W8</accession>
<dbReference type="Proteomes" id="UP001550603">
    <property type="component" value="Unassembled WGS sequence"/>
</dbReference>
<keyword evidence="2" id="KW-1185">Reference proteome</keyword>
<reference evidence="1 2" key="1">
    <citation type="submission" date="2024-06" db="EMBL/GenBank/DDBJ databases">
        <title>The Natural Products Discovery Center: Release of the First 8490 Sequenced Strains for Exploring Actinobacteria Biosynthetic Diversity.</title>
        <authorList>
            <person name="Kalkreuter E."/>
            <person name="Kautsar S.A."/>
            <person name="Yang D."/>
            <person name="Bader C.D."/>
            <person name="Teijaro C.N."/>
            <person name="Fluegel L."/>
            <person name="Davis C.M."/>
            <person name="Simpson J.R."/>
            <person name="Lauterbach L."/>
            <person name="Steele A.D."/>
            <person name="Gui C."/>
            <person name="Meng S."/>
            <person name="Li G."/>
            <person name="Viehrig K."/>
            <person name="Ye F."/>
            <person name="Su P."/>
            <person name="Kiefer A.F."/>
            <person name="Nichols A."/>
            <person name="Cepeda A.J."/>
            <person name="Yan W."/>
            <person name="Fan B."/>
            <person name="Jiang Y."/>
            <person name="Adhikari A."/>
            <person name="Zheng C.-J."/>
            <person name="Schuster L."/>
            <person name="Cowan T.M."/>
            <person name="Smanski M.J."/>
            <person name="Chevrette M.G."/>
            <person name="De Carvalho L.P.S."/>
            <person name="Shen B."/>
        </authorList>
    </citation>
    <scope>NUCLEOTIDE SEQUENCE [LARGE SCALE GENOMIC DNA]</scope>
    <source>
        <strain evidence="1 2">NPDC019583</strain>
    </source>
</reference>
<proteinExistence type="predicted"/>
<comment type="caution">
    <text evidence="1">The sequence shown here is derived from an EMBL/GenBank/DDBJ whole genome shotgun (WGS) entry which is preliminary data.</text>
</comment>